<name>K3WBM3_GLOUD</name>
<dbReference type="Proteomes" id="UP000019132">
    <property type="component" value="Unassembled WGS sequence"/>
</dbReference>
<reference evidence="3" key="1">
    <citation type="journal article" date="2010" name="Genome Biol.">
        <title>Genome sequence of the necrotrophic plant pathogen Pythium ultimum reveals original pathogenicity mechanisms and effector repertoire.</title>
        <authorList>
            <person name="Levesque C.A."/>
            <person name="Brouwer H."/>
            <person name="Cano L."/>
            <person name="Hamilton J.P."/>
            <person name="Holt C."/>
            <person name="Huitema E."/>
            <person name="Raffaele S."/>
            <person name="Robideau G.P."/>
            <person name="Thines M."/>
            <person name="Win J."/>
            <person name="Zerillo M.M."/>
            <person name="Beakes G.W."/>
            <person name="Boore J.L."/>
            <person name="Busam D."/>
            <person name="Dumas B."/>
            <person name="Ferriera S."/>
            <person name="Fuerstenberg S.I."/>
            <person name="Gachon C.M."/>
            <person name="Gaulin E."/>
            <person name="Govers F."/>
            <person name="Grenville-Briggs L."/>
            <person name="Horner N."/>
            <person name="Hostetler J."/>
            <person name="Jiang R.H."/>
            <person name="Johnson J."/>
            <person name="Krajaejun T."/>
            <person name="Lin H."/>
            <person name="Meijer H.J."/>
            <person name="Moore B."/>
            <person name="Morris P."/>
            <person name="Phuntmart V."/>
            <person name="Puiu D."/>
            <person name="Shetty J."/>
            <person name="Stajich J.E."/>
            <person name="Tripathy S."/>
            <person name="Wawra S."/>
            <person name="van West P."/>
            <person name="Whitty B.R."/>
            <person name="Coutinho P.M."/>
            <person name="Henrissat B."/>
            <person name="Martin F."/>
            <person name="Thomas P.D."/>
            <person name="Tyler B.M."/>
            <person name="De Vries R.P."/>
            <person name="Kamoun S."/>
            <person name="Yandell M."/>
            <person name="Tisserat N."/>
            <person name="Buell C.R."/>
        </authorList>
    </citation>
    <scope>NUCLEOTIDE SEQUENCE</scope>
    <source>
        <strain evidence="3">DAOM:BR144</strain>
    </source>
</reference>
<proteinExistence type="predicted"/>
<reference evidence="2" key="3">
    <citation type="submission" date="2014-11" db="UniProtKB">
        <authorList>
            <consortium name="EnsemblProtists"/>
        </authorList>
    </citation>
    <scope>IDENTIFICATION</scope>
    <source>
        <strain evidence="2">DAOM BR144</strain>
    </source>
</reference>
<dbReference type="HOGENOM" id="CLU_1216858_0_0_1"/>
<dbReference type="VEuPathDB" id="FungiDB:PYU1_G002361"/>
<evidence type="ECO:0000313" key="2">
    <source>
        <dbReference type="EnsemblProtists" id="PYU1_T002364"/>
    </source>
</evidence>
<keyword evidence="3" id="KW-1185">Reference proteome</keyword>
<dbReference type="eggNOG" id="ENOG502S5S8">
    <property type="taxonomic scope" value="Eukaryota"/>
</dbReference>
<dbReference type="AlphaFoldDB" id="K3WBM3"/>
<feature type="compositionally biased region" description="Acidic residues" evidence="1">
    <location>
        <begin position="127"/>
        <end position="148"/>
    </location>
</feature>
<evidence type="ECO:0000313" key="3">
    <source>
        <dbReference type="Proteomes" id="UP000019132"/>
    </source>
</evidence>
<reference evidence="3" key="2">
    <citation type="submission" date="2010-04" db="EMBL/GenBank/DDBJ databases">
        <authorList>
            <person name="Buell R."/>
            <person name="Hamilton J."/>
            <person name="Hostetler J."/>
        </authorList>
    </citation>
    <scope>NUCLEOTIDE SEQUENCE [LARGE SCALE GENOMIC DNA]</scope>
    <source>
        <strain evidence="3">DAOM:BR144</strain>
    </source>
</reference>
<sequence>MYELVLQLTLELMHSTSSRTWEKDAGLLLRLENVHESLFNEIVQQMKDAITICSKDEAILFPDIVLADQVNYCRLRVVIKCVSDLFRLELKRRNQMKTALGDKKYWYFIHLFRSQLRDFNDYLEGCSENENDTNEGDTDEDDEDNHDEETDRTSPLPDRKIELLRFFGGFPEHFSTNGSPHWFSLSLLNGAKMPIPVTSSLHASYSRFSASFYSGRLMSICRHYWFEC</sequence>
<dbReference type="STRING" id="431595.K3WBM3"/>
<dbReference type="EnsemblProtists" id="PYU1_T002364">
    <property type="protein sequence ID" value="PYU1_T002364"/>
    <property type="gene ID" value="PYU1_G002361"/>
</dbReference>
<feature type="region of interest" description="Disordered" evidence="1">
    <location>
        <begin position="127"/>
        <end position="155"/>
    </location>
</feature>
<protein>
    <submittedName>
        <fullName evidence="2">Uncharacterized protein</fullName>
    </submittedName>
</protein>
<evidence type="ECO:0000256" key="1">
    <source>
        <dbReference type="SAM" id="MobiDB-lite"/>
    </source>
</evidence>
<accession>K3WBM3</accession>
<dbReference type="InParanoid" id="K3WBM3"/>
<organism evidence="2 3">
    <name type="scientific">Globisporangium ultimum (strain ATCC 200006 / CBS 805.95 / DAOM BR144)</name>
    <name type="common">Pythium ultimum</name>
    <dbReference type="NCBI Taxonomy" id="431595"/>
    <lineage>
        <taxon>Eukaryota</taxon>
        <taxon>Sar</taxon>
        <taxon>Stramenopiles</taxon>
        <taxon>Oomycota</taxon>
        <taxon>Peronosporomycetes</taxon>
        <taxon>Pythiales</taxon>
        <taxon>Pythiaceae</taxon>
        <taxon>Globisporangium</taxon>
    </lineage>
</organism>